<dbReference type="InterPro" id="IPR010982">
    <property type="entry name" value="Lambda_DNA-bd_dom_sf"/>
</dbReference>
<name>A0A0R1LNE8_9LACO</name>
<evidence type="ECO:0000313" key="3">
    <source>
        <dbReference type="Proteomes" id="UP000051955"/>
    </source>
</evidence>
<dbReference type="OrthoDB" id="9805856at2"/>
<dbReference type="RefSeq" id="WP_057803046.1">
    <property type="nucleotide sequence ID" value="NZ_AZDV01000026.1"/>
</dbReference>
<feature type="domain" description="HTH cro/C1-type" evidence="1">
    <location>
        <begin position="40"/>
        <end position="61"/>
    </location>
</feature>
<proteinExistence type="predicted"/>
<comment type="caution">
    <text evidence="2">The sequence shown here is derived from an EMBL/GenBank/DDBJ whole genome shotgun (WGS) entry which is preliminary data.</text>
</comment>
<reference evidence="2 3" key="1">
    <citation type="journal article" date="2015" name="Genome Announc.">
        <title>Expanding the biotechnology potential of lactobacilli through comparative genomics of 213 strains and associated genera.</title>
        <authorList>
            <person name="Sun Z."/>
            <person name="Harris H.M."/>
            <person name="McCann A."/>
            <person name="Guo C."/>
            <person name="Argimon S."/>
            <person name="Zhang W."/>
            <person name="Yang X."/>
            <person name="Jeffery I.B."/>
            <person name="Cooney J.C."/>
            <person name="Kagawa T.F."/>
            <person name="Liu W."/>
            <person name="Song Y."/>
            <person name="Salvetti E."/>
            <person name="Wrobel A."/>
            <person name="Rasinkangas P."/>
            <person name="Parkhill J."/>
            <person name="Rea M.C."/>
            <person name="O'Sullivan O."/>
            <person name="Ritari J."/>
            <person name="Douillard F.P."/>
            <person name="Paul Ross R."/>
            <person name="Yang R."/>
            <person name="Briner A.E."/>
            <person name="Felis G.E."/>
            <person name="de Vos W.M."/>
            <person name="Barrangou R."/>
            <person name="Klaenhammer T.R."/>
            <person name="Caufield P.W."/>
            <person name="Cui Y."/>
            <person name="Zhang H."/>
            <person name="O'Toole P.W."/>
        </authorList>
    </citation>
    <scope>NUCLEOTIDE SEQUENCE [LARGE SCALE GENOMIC DNA]</scope>
    <source>
        <strain evidence="2 3">DSM 19394</strain>
    </source>
</reference>
<dbReference type="PROSITE" id="PS50943">
    <property type="entry name" value="HTH_CROC1"/>
    <property type="match status" value="1"/>
</dbReference>
<dbReference type="SUPFAM" id="SSF47413">
    <property type="entry name" value="lambda repressor-like DNA-binding domains"/>
    <property type="match status" value="1"/>
</dbReference>
<dbReference type="AlphaFoldDB" id="A0A0R1LNE8"/>
<protein>
    <recommendedName>
        <fullName evidence="1">HTH cro/C1-type domain-containing protein</fullName>
    </recommendedName>
</protein>
<dbReference type="InterPro" id="IPR001387">
    <property type="entry name" value="Cro/C1-type_HTH"/>
</dbReference>
<dbReference type="EMBL" id="AZDV01000026">
    <property type="protein sequence ID" value="KRK94217.1"/>
    <property type="molecule type" value="Genomic_DNA"/>
</dbReference>
<dbReference type="Proteomes" id="UP000051955">
    <property type="component" value="Unassembled WGS sequence"/>
</dbReference>
<accession>A0A0R1LNE8</accession>
<dbReference type="PATRIC" id="fig|1423715.3.peg.172"/>
<keyword evidence="3" id="KW-1185">Reference proteome</keyword>
<sequence>MAIDIYQRIQKLAKLRGTSIYRIEHDAGLANGIIYKWKNSNPNFDSITKVANALGVSIEYFTKGDE</sequence>
<gene>
    <name evidence="2" type="ORF">FD25_GL000167</name>
</gene>
<evidence type="ECO:0000313" key="2">
    <source>
        <dbReference type="EMBL" id="KRK94217.1"/>
    </source>
</evidence>
<dbReference type="Pfam" id="PF13443">
    <property type="entry name" value="HTH_26"/>
    <property type="match status" value="1"/>
</dbReference>
<evidence type="ECO:0000259" key="1">
    <source>
        <dbReference type="PROSITE" id="PS50943"/>
    </source>
</evidence>
<organism evidence="2 3">
    <name type="scientific">Levilactobacillus acidifarinae DSM 19394 = JCM 15949</name>
    <dbReference type="NCBI Taxonomy" id="1423715"/>
    <lineage>
        <taxon>Bacteria</taxon>
        <taxon>Bacillati</taxon>
        <taxon>Bacillota</taxon>
        <taxon>Bacilli</taxon>
        <taxon>Lactobacillales</taxon>
        <taxon>Lactobacillaceae</taxon>
        <taxon>Levilactobacillus</taxon>
    </lineage>
</organism>
<dbReference type="GO" id="GO:0003677">
    <property type="term" value="F:DNA binding"/>
    <property type="evidence" value="ECO:0007669"/>
    <property type="project" value="InterPro"/>
</dbReference>
<dbReference type="Gene3D" id="1.10.260.40">
    <property type="entry name" value="lambda repressor-like DNA-binding domains"/>
    <property type="match status" value="1"/>
</dbReference>